<organism evidence="2 3">
    <name type="scientific">Naegleria lovaniensis</name>
    <name type="common">Amoeba</name>
    <dbReference type="NCBI Taxonomy" id="51637"/>
    <lineage>
        <taxon>Eukaryota</taxon>
        <taxon>Discoba</taxon>
        <taxon>Heterolobosea</taxon>
        <taxon>Tetramitia</taxon>
        <taxon>Eutetramitia</taxon>
        <taxon>Vahlkampfiidae</taxon>
        <taxon>Naegleria</taxon>
    </lineage>
</organism>
<dbReference type="EMBL" id="PYSW02000026">
    <property type="protein sequence ID" value="KAG2381686.1"/>
    <property type="molecule type" value="Genomic_DNA"/>
</dbReference>
<dbReference type="Proteomes" id="UP000816034">
    <property type="component" value="Unassembled WGS sequence"/>
</dbReference>
<evidence type="ECO:0000313" key="2">
    <source>
        <dbReference type="EMBL" id="KAG2381686.1"/>
    </source>
</evidence>
<dbReference type="InterPro" id="IPR047187">
    <property type="entry name" value="SF1_C_Upf1"/>
</dbReference>
<dbReference type="AlphaFoldDB" id="A0AA88GM63"/>
<dbReference type="Gene3D" id="3.40.50.300">
    <property type="entry name" value="P-loop containing nucleotide triphosphate hydrolases"/>
    <property type="match status" value="1"/>
</dbReference>
<dbReference type="Pfam" id="PF13087">
    <property type="entry name" value="AAA_12"/>
    <property type="match status" value="1"/>
</dbReference>
<dbReference type="InterPro" id="IPR045055">
    <property type="entry name" value="DNA2/NAM7-like"/>
</dbReference>
<dbReference type="GO" id="GO:0071013">
    <property type="term" value="C:catalytic step 2 spliceosome"/>
    <property type="evidence" value="ECO:0007669"/>
    <property type="project" value="TreeGrafter"/>
</dbReference>
<proteinExistence type="predicted"/>
<sequence length="183" mass="20484">MVNIEDYQGTGEIQPYPHMFQNLGEAEYAIALYMYLRLVGHEANTITILTPYQGQKNLIRSIAKRRCGSLGEPKKITTVDRYQGQSNDIVILSMVRTTSAGYMNDSIRMAVAFSCARRGLFVLCRVSTFATCKPFAEHSLMDIFSKDGRSTSALQLQIDNETESVTNVFELGKVVLKLAQKNV</sequence>
<dbReference type="PANTHER" id="PTHR10887:SF5">
    <property type="entry name" value="RNA HELICASE AQUARIUS"/>
    <property type="match status" value="1"/>
</dbReference>
<dbReference type="GO" id="GO:0003729">
    <property type="term" value="F:mRNA binding"/>
    <property type="evidence" value="ECO:0007669"/>
    <property type="project" value="TreeGrafter"/>
</dbReference>
<dbReference type="RefSeq" id="XP_044547366.1">
    <property type="nucleotide sequence ID" value="XM_044695891.1"/>
</dbReference>
<protein>
    <recommendedName>
        <fullName evidence="1">DNA2/NAM7 helicase-like C-terminal domain-containing protein</fullName>
    </recommendedName>
</protein>
<accession>A0AA88GM63</accession>
<keyword evidence="3" id="KW-1185">Reference proteome</keyword>
<dbReference type="GeneID" id="68098525"/>
<dbReference type="InterPro" id="IPR041679">
    <property type="entry name" value="DNA2/NAM7-like_C"/>
</dbReference>
<dbReference type="PANTHER" id="PTHR10887">
    <property type="entry name" value="DNA2/NAM7 HELICASE FAMILY"/>
    <property type="match status" value="1"/>
</dbReference>
<name>A0AA88GM63_NAELO</name>
<dbReference type="CDD" id="cd18808">
    <property type="entry name" value="SF1_C_Upf1"/>
    <property type="match status" value="1"/>
</dbReference>
<feature type="domain" description="DNA2/NAM7 helicase-like C-terminal" evidence="1">
    <location>
        <begin position="18"/>
        <end position="125"/>
    </location>
</feature>
<evidence type="ECO:0000313" key="3">
    <source>
        <dbReference type="Proteomes" id="UP000816034"/>
    </source>
</evidence>
<dbReference type="SUPFAM" id="SSF52540">
    <property type="entry name" value="P-loop containing nucleoside triphosphate hydrolases"/>
    <property type="match status" value="1"/>
</dbReference>
<dbReference type="InterPro" id="IPR027417">
    <property type="entry name" value="P-loop_NTPase"/>
</dbReference>
<evidence type="ECO:0000259" key="1">
    <source>
        <dbReference type="Pfam" id="PF13087"/>
    </source>
</evidence>
<comment type="caution">
    <text evidence="2">The sequence shown here is derived from an EMBL/GenBank/DDBJ whole genome shotgun (WGS) entry which is preliminary data.</text>
</comment>
<reference evidence="2 3" key="1">
    <citation type="journal article" date="2018" name="BMC Genomics">
        <title>The genome of Naegleria lovaniensis, the basis for a comparative approach to unravel pathogenicity factors of the human pathogenic amoeba N. fowleri.</title>
        <authorList>
            <person name="Liechti N."/>
            <person name="Schurch N."/>
            <person name="Bruggmann R."/>
            <person name="Wittwer M."/>
        </authorList>
    </citation>
    <scope>NUCLEOTIDE SEQUENCE [LARGE SCALE GENOMIC DNA]</scope>
    <source>
        <strain evidence="2 3">ATCC 30569</strain>
    </source>
</reference>
<gene>
    <name evidence="2" type="ORF">C9374_006070</name>
</gene>